<reference evidence="2 3" key="1">
    <citation type="submission" date="2017-02" db="EMBL/GenBank/DDBJ databases">
        <authorList>
            <person name="Peterson S.W."/>
        </authorList>
    </citation>
    <scope>NUCLEOTIDE SEQUENCE [LARGE SCALE GENOMIC DNA]</scope>
    <source>
        <strain evidence="2 3">2B3F</strain>
    </source>
</reference>
<evidence type="ECO:0000313" key="3">
    <source>
        <dbReference type="Proteomes" id="UP000196230"/>
    </source>
</evidence>
<gene>
    <name evidence="2" type="ORF">FM125_09430</name>
</gene>
<evidence type="ECO:0000259" key="1">
    <source>
        <dbReference type="PROSITE" id="PS51186"/>
    </source>
</evidence>
<evidence type="ECO:0000313" key="2">
    <source>
        <dbReference type="EMBL" id="SJN33129.1"/>
    </source>
</evidence>
<keyword evidence="2" id="KW-0808">Transferase</keyword>
<feature type="domain" description="N-acetyltransferase" evidence="1">
    <location>
        <begin position="54"/>
        <end position="207"/>
    </location>
</feature>
<dbReference type="PROSITE" id="PS51186">
    <property type="entry name" value="GNAT"/>
    <property type="match status" value="1"/>
</dbReference>
<accession>A0A1R4JM99</accession>
<dbReference type="Proteomes" id="UP000196230">
    <property type="component" value="Unassembled WGS sequence"/>
</dbReference>
<dbReference type="EMBL" id="FUKP01000063">
    <property type="protein sequence ID" value="SJN33129.1"/>
    <property type="molecule type" value="Genomic_DNA"/>
</dbReference>
<name>A0A1R4JM99_9MICC</name>
<dbReference type="InterPro" id="IPR000182">
    <property type="entry name" value="GNAT_dom"/>
</dbReference>
<proteinExistence type="predicted"/>
<dbReference type="SUPFAM" id="SSF55729">
    <property type="entry name" value="Acyl-CoA N-acyltransferases (Nat)"/>
    <property type="match status" value="1"/>
</dbReference>
<organism evidence="2 3">
    <name type="scientific">Micrococcus lylae</name>
    <dbReference type="NCBI Taxonomy" id="1273"/>
    <lineage>
        <taxon>Bacteria</taxon>
        <taxon>Bacillati</taxon>
        <taxon>Actinomycetota</taxon>
        <taxon>Actinomycetes</taxon>
        <taxon>Micrococcales</taxon>
        <taxon>Micrococcaceae</taxon>
        <taxon>Micrococcus</taxon>
    </lineage>
</organism>
<protein>
    <submittedName>
        <fullName evidence="2">Hypothetical acetyltransferase</fullName>
    </submittedName>
</protein>
<dbReference type="AlphaFoldDB" id="A0A1R4JM99"/>
<dbReference type="GO" id="GO:0016747">
    <property type="term" value="F:acyltransferase activity, transferring groups other than amino-acyl groups"/>
    <property type="evidence" value="ECO:0007669"/>
    <property type="project" value="InterPro"/>
</dbReference>
<sequence length="207" mass="21478">MTSPRILPADHPDVAALTAEGWTVAQESWAARAEATDEARRRWEEAAAVVKELGAFRQLTSDDVPAALALDAATAGDYPGGPATAHAPMTAESARPTDVRRAFGLFAADGALTAMTYVDLEGPVAEVDFTVVRADLRGHGLGTALKAASMLALAFPASPDEGPSPAVTVFRTGGAAENAAIRRASERLGFLVDERWLTLAAPTGDPG</sequence>
<dbReference type="Gene3D" id="3.40.630.30">
    <property type="match status" value="1"/>
</dbReference>
<dbReference type="RefSeq" id="WP_087134412.1">
    <property type="nucleotide sequence ID" value="NZ_FUKP01000063.1"/>
</dbReference>
<dbReference type="InterPro" id="IPR016181">
    <property type="entry name" value="Acyl_CoA_acyltransferase"/>
</dbReference>